<dbReference type="InterPro" id="IPR029060">
    <property type="entry name" value="PIN-like_dom_sf"/>
</dbReference>
<dbReference type="Proteomes" id="UP001516061">
    <property type="component" value="Unassembled WGS sequence"/>
</dbReference>
<dbReference type="PANTHER" id="PTHR34610:SF4">
    <property type="entry name" value="SLL8027 PROTEIN"/>
    <property type="match status" value="1"/>
</dbReference>
<dbReference type="SUPFAM" id="SSF88723">
    <property type="entry name" value="PIN domain-like"/>
    <property type="match status" value="1"/>
</dbReference>
<reference evidence="2 3" key="1">
    <citation type="submission" date="2020-05" db="EMBL/GenBank/DDBJ databases">
        <title>Genomic Encyclopedia of Type Strains, Phase IV (KMG-V): Genome sequencing to study the core and pangenomes of soil and plant-associated prokaryotes.</title>
        <authorList>
            <person name="Whitman W."/>
        </authorList>
    </citation>
    <scope>NUCLEOTIDE SEQUENCE [LARGE SCALE GENOMIC DNA]</scope>
    <source>
        <strain evidence="2 3">C29</strain>
    </source>
</reference>
<dbReference type="InterPro" id="IPR002716">
    <property type="entry name" value="PIN_dom"/>
</dbReference>
<organism evidence="2 3">
    <name type="scientific">Sphaerotilus uruguayifluvii</name>
    <dbReference type="NCBI Taxonomy" id="2735897"/>
    <lineage>
        <taxon>Bacteria</taxon>
        <taxon>Pseudomonadati</taxon>
        <taxon>Pseudomonadota</taxon>
        <taxon>Betaproteobacteria</taxon>
        <taxon>Burkholderiales</taxon>
        <taxon>Sphaerotilaceae</taxon>
        <taxon>Sphaerotilus</taxon>
    </lineage>
</organism>
<name>A0ABX2G3C2_9BURK</name>
<dbReference type="Pfam" id="PF13470">
    <property type="entry name" value="PIN_3"/>
    <property type="match status" value="1"/>
</dbReference>
<dbReference type="EMBL" id="JABSNM010000010">
    <property type="protein sequence ID" value="NRT56791.1"/>
    <property type="molecule type" value="Genomic_DNA"/>
</dbReference>
<dbReference type="RefSeq" id="WP_173805811.1">
    <property type="nucleotide sequence ID" value="NZ_JABSNM010000010.1"/>
</dbReference>
<proteinExistence type="predicted"/>
<evidence type="ECO:0000313" key="3">
    <source>
        <dbReference type="Proteomes" id="UP001516061"/>
    </source>
</evidence>
<accession>A0ABX2G3C2</accession>
<dbReference type="PANTHER" id="PTHR34610">
    <property type="entry name" value="SSL7007 PROTEIN"/>
    <property type="match status" value="1"/>
</dbReference>
<evidence type="ECO:0000313" key="2">
    <source>
        <dbReference type="EMBL" id="NRT56791.1"/>
    </source>
</evidence>
<comment type="caution">
    <text evidence="2">The sequence shown here is derived from an EMBL/GenBank/DDBJ whole genome shotgun (WGS) entry which is preliminary data.</text>
</comment>
<sequence>MDSDLATATGPRPPRVVIDTAVVVSALVFGGSQSARLRRAWRLGYCRPLLGRPTLLDLTRSLARPEFGFTPHEQQQMLGEYLPHALKVRVPVEDARDDTSPAMLPFVQLALVGRAHVLVTADALMLTARPTSLPFRVMALEPFLLMLRDTGISPQPLRAPPAARAPAAPATAAR</sequence>
<gene>
    <name evidence="2" type="ORF">HNQ01_002538</name>
</gene>
<feature type="domain" description="PIN" evidence="1">
    <location>
        <begin position="15"/>
        <end position="122"/>
    </location>
</feature>
<dbReference type="InterPro" id="IPR002850">
    <property type="entry name" value="PIN_toxin-like"/>
</dbReference>
<keyword evidence="3" id="KW-1185">Reference proteome</keyword>
<evidence type="ECO:0000259" key="1">
    <source>
        <dbReference type="Pfam" id="PF13470"/>
    </source>
</evidence>
<protein>
    <submittedName>
        <fullName evidence="2">Nucleic acid-binding protein</fullName>
    </submittedName>
</protein>